<dbReference type="AlphaFoldDB" id="A0AAV7NIJ4"/>
<keyword evidence="2" id="KW-1185">Reference proteome</keyword>
<proteinExistence type="predicted"/>
<protein>
    <recommendedName>
        <fullName evidence="3">Pentapeptide repeat-containing protein</fullName>
    </recommendedName>
</protein>
<name>A0AAV7NIJ4_PLEWA</name>
<evidence type="ECO:0000313" key="2">
    <source>
        <dbReference type="Proteomes" id="UP001066276"/>
    </source>
</evidence>
<accession>A0AAV7NIJ4</accession>
<gene>
    <name evidence="1" type="ORF">NDU88_003198</name>
</gene>
<evidence type="ECO:0000313" key="1">
    <source>
        <dbReference type="EMBL" id="KAJ1114969.1"/>
    </source>
</evidence>
<dbReference type="Proteomes" id="UP001066276">
    <property type="component" value="Chromosome 8"/>
</dbReference>
<sequence>MQLCINLLLGGKQLKPQALLESGKPGINDAGINDAGINDAGINDAGINDAGLPLSKSARGLSCFPLSS</sequence>
<reference evidence="1" key="1">
    <citation type="journal article" date="2022" name="bioRxiv">
        <title>Sequencing and chromosome-scale assembly of the giantPleurodeles waltlgenome.</title>
        <authorList>
            <person name="Brown T."/>
            <person name="Elewa A."/>
            <person name="Iarovenko S."/>
            <person name="Subramanian E."/>
            <person name="Araus A.J."/>
            <person name="Petzold A."/>
            <person name="Susuki M."/>
            <person name="Suzuki K.-i.T."/>
            <person name="Hayashi T."/>
            <person name="Toyoda A."/>
            <person name="Oliveira C."/>
            <person name="Osipova E."/>
            <person name="Leigh N.D."/>
            <person name="Simon A."/>
            <person name="Yun M.H."/>
        </authorList>
    </citation>
    <scope>NUCLEOTIDE SEQUENCE</scope>
    <source>
        <strain evidence="1">20211129_DDA</strain>
        <tissue evidence="1">Liver</tissue>
    </source>
</reference>
<comment type="caution">
    <text evidence="1">The sequence shown here is derived from an EMBL/GenBank/DDBJ whole genome shotgun (WGS) entry which is preliminary data.</text>
</comment>
<evidence type="ECO:0008006" key="3">
    <source>
        <dbReference type="Google" id="ProtNLM"/>
    </source>
</evidence>
<organism evidence="1 2">
    <name type="scientific">Pleurodeles waltl</name>
    <name type="common">Iberian ribbed newt</name>
    <dbReference type="NCBI Taxonomy" id="8319"/>
    <lineage>
        <taxon>Eukaryota</taxon>
        <taxon>Metazoa</taxon>
        <taxon>Chordata</taxon>
        <taxon>Craniata</taxon>
        <taxon>Vertebrata</taxon>
        <taxon>Euteleostomi</taxon>
        <taxon>Amphibia</taxon>
        <taxon>Batrachia</taxon>
        <taxon>Caudata</taxon>
        <taxon>Salamandroidea</taxon>
        <taxon>Salamandridae</taxon>
        <taxon>Pleurodelinae</taxon>
        <taxon>Pleurodeles</taxon>
    </lineage>
</organism>
<dbReference type="EMBL" id="JANPWB010000012">
    <property type="protein sequence ID" value="KAJ1114969.1"/>
    <property type="molecule type" value="Genomic_DNA"/>
</dbReference>